<evidence type="ECO:0000313" key="2">
    <source>
        <dbReference type="Proteomes" id="UP000276223"/>
    </source>
</evidence>
<keyword evidence="2" id="KW-1185">Reference proteome</keyword>
<accession>A0A3N1V0Z7</accession>
<reference evidence="1 2" key="1">
    <citation type="submission" date="2018-11" db="EMBL/GenBank/DDBJ databases">
        <title>Genomic Encyclopedia of Type Strains, Phase IV (KMG-IV): sequencing the most valuable type-strain genomes for metagenomic binning, comparative biology and taxonomic classification.</title>
        <authorList>
            <person name="Goeker M."/>
        </authorList>
    </citation>
    <scope>NUCLEOTIDE SEQUENCE [LARGE SCALE GENOMIC DNA]</scope>
    <source>
        <strain evidence="1 2">DSM 22027</strain>
    </source>
</reference>
<dbReference type="RefSeq" id="WP_123289745.1">
    <property type="nucleotide sequence ID" value="NZ_RJVA01000011.1"/>
</dbReference>
<proteinExistence type="predicted"/>
<comment type="caution">
    <text evidence="1">The sequence shown here is derived from an EMBL/GenBank/DDBJ whole genome shotgun (WGS) entry which is preliminary data.</text>
</comment>
<dbReference type="AlphaFoldDB" id="A0A3N1V0Z7"/>
<dbReference type="EMBL" id="RJVA01000011">
    <property type="protein sequence ID" value="ROQ93216.1"/>
    <property type="molecule type" value="Genomic_DNA"/>
</dbReference>
<gene>
    <name evidence="1" type="ORF">EDC27_1224</name>
</gene>
<protein>
    <submittedName>
        <fullName evidence="1">Uncharacterized protein</fullName>
    </submittedName>
</protein>
<name>A0A3N1V0Z7_9BACT</name>
<dbReference type="Proteomes" id="UP000276223">
    <property type="component" value="Unassembled WGS sequence"/>
</dbReference>
<evidence type="ECO:0000313" key="1">
    <source>
        <dbReference type="EMBL" id="ROQ93216.1"/>
    </source>
</evidence>
<organism evidence="1 2">
    <name type="scientific">Desulfosoma caldarium</name>
    <dbReference type="NCBI Taxonomy" id="610254"/>
    <lineage>
        <taxon>Bacteria</taxon>
        <taxon>Pseudomonadati</taxon>
        <taxon>Thermodesulfobacteriota</taxon>
        <taxon>Syntrophobacteria</taxon>
        <taxon>Syntrophobacterales</taxon>
        <taxon>Syntrophobacteraceae</taxon>
        <taxon>Desulfosoma</taxon>
    </lineage>
</organism>
<sequence>MRATCVSSDPVVLETVNTSAPCEISGEIPVAAVKGNPPADPWHAHLVALFSEVSLDLLDRFLRQHGIRAEQAPWCYRNCVKPTDARPAVEEWLRKREELEESFA</sequence>